<dbReference type="NCBIfam" id="NF000942">
    <property type="entry name" value="PRK00094.1-4"/>
    <property type="match status" value="1"/>
</dbReference>
<keyword evidence="6 13" id="KW-0443">Lipid metabolism</keyword>
<feature type="binding site" evidence="13">
    <location>
        <position position="190"/>
    </location>
    <ligand>
        <name>sn-glycerol 3-phosphate</name>
        <dbReference type="ChEBI" id="CHEBI:57597"/>
    </ligand>
</feature>
<feature type="signal peptide" evidence="18">
    <location>
        <begin position="1"/>
        <end position="18"/>
    </location>
</feature>
<gene>
    <name evidence="13" type="primary">gpsA</name>
    <name evidence="21" type="ORF">V5E97_32305</name>
</gene>
<feature type="binding site" evidence="13">
    <location>
        <position position="243"/>
    </location>
    <ligand>
        <name>sn-glycerol 3-phosphate</name>
        <dbReference type="ChEBI" id="CHEBI:57597"/>
    </ligand>
</feature>
<proteinExistence type="inferred from homology"/>
<evidence type="ECO:0000256" key="2">
    <source>
        <dbReference type="ARBA" id="ARBA00022516"/>
    </source>
</evidence>
<feature type="binding site" evidence="13">
    <location>
        <position position="107"/>
    </location>
    <ligand>
        <name>sn-glycerol 3-phosphate</name>
        <dbReference type="ChEBI" id="CHEBI:57597"/>
    </ligand>
</feature>
<feature type="binding site" evidence="13">
    <location>
        <position position="137"/>
    </location>
    <ligand>
        <name>sn-glycerol 3-phosphate</name>
        <dbReference type="ChEBI" id="CHEBI:57597"/>
    </ligand>
</feature>
<feature type="binding site" evidence="13">
    <location>
        <position position="139"/>
    </location>
    <ligand>
        <name>NADPH</name>
        <dbReference type="ChEBI" id="CHEBI:57783"/>
    </ligand>
</feature>
<feature type="binding site" evidence="13">
    <location>
        <position position="280"/>
    </location>
    <ligand>
        <name>NADPH</name>
        <dbReference type="ChEBI" id="CHEBI:57783"/>
    </ligand>
</feature>
<keyword evidence="13" id="KW-0547">Nucleotide-binding</keyword>
<feature type="domain" description="Glycerol-3-phosphate dehydrogenase NAD-dependent N-terminal" evidence="19">
    <location>
        <begin position="5"/>
        <end position="157"/>
    </location>
</feature>
<keyword evidence="2 13" id="KW-0444">Lipid biosynthesis</keyword>
<evidence type="ECO:0000259" key="19">
    <source>
        <dbReference type="Pfam" id="PF01210"/>
    </source>
</evidence>
<dbReference type="PANTHER" id="PTHR11728:SF1">
    <property type="entry name" value="GLYCEROL-3-PHOSPHATE DEHYDROGENASE [NAD(+)] 2, CHLOROPLASTIC"/>
    <property type="match status" value="1"/>
</dbReference>
<dbReference type="Gene3D" id="1.10.1040.10">
    <property type="entry name" value="N-(1-d-carboxylethyl)-l-norvaline Dehydrogenase, domain 2"/>
    <property type="match status" value="1"/>
</dbReference>
<comment type="pathway">
    <text evidence="13">Membrane lipid metabolism; glycerophospholipid metabolism.</text>
</comment>
<dbReference type="GO" id="GO:0005975">
    <property type="term" value="P:carbohydrate metabolic process"/>
    <property type="evidence" value="ECO:0007669"/>
    <property type="project" value="InterPro"/>
</dbReference>
<feature type="binding site" evidence="16">
    <location>
        <begin position="9"/>
        <end position="14"/>
    </location>
    <ligand>
        <name>NAD(+)</name>
        <dbReference type="ChEBI" id="CHEBI:57540"/>
    </ligand>
</feature>
<keyword evidence="4 13" id="KW-0560">Oxidoreductase</keyword>
<keyword evidence="5 13" id="KW-0520">NAD</keyword>
<dbReference type="Pfam" id="PF01210">
    <property type="entry name" value="NAD_Gly3P_dh_N"/>
    <property type="match status" value="1"/>
</dbReference>
<comment type="catalytic activity">
    <reaction evidence="13">
        <text>sn-glycerol 3-phosphate + NAD(+) = dihydroxyacetone phosphate + NADH + H(+)</text>
        <dbReference type="Rhea" id="RHEA:11092"/>
        <dbReference type="ChEBI" id="CHEBI:15378"/>
        <dbReference type="ChEBI" id="CHEBI:57540"/>
        <dbReference type="ChEBI" id="CHEBI:57597"/>
        <dbReference type="ChEBI" id="CHEBI:57642"/>
        <dbReference type="ChEBI" id="CHEBI:57945"/>
        <dbReference type="EC" id="1.1.1.94"/>
    </reaction>
</comment>
<feature type="binding site" evidence="16">
    <location>
        <position position="139"/>
    </location>
    <ligand>
        <name>NAD(+)</name>
        <dbReference type="ChEBI" id="CHEBI:57540"/>
    </ligand>
</feature>
<feature type="chain" id="PRO_5043548849" description="Glycerol-3-phosphate dehydrogenase [NAD(P)+]" evidence="18">
    <location>
        <begin position="19"/>
        <end position="333"/>
    </location>
</feature>
<keyword evidence="13" id="KW-0963">Cytoplasm</keyword>
<protein>
    <recommendedName>
        <fullName evidence="11 13">Glycerol-3-phosphate dehydrogenase [NAD(P)+]</fullName>
        <ecNumber evidence="10 13">1.1.1.94</ecNumber>
    </recommendedName>
    <alternativeName>
        <fullName evidence="13">NAD(P)(+)-dependent glycerol-3-phosphate dehydrogenase</fullName>
    </alternativeName>
    <alternativeName>
        <fullName evidence="12 13">NAD(P)H-dependent dihydroxyacetone-phosphate reductase</fullName>
    </alternativeName>
</protein>
<feature type="binding site" evidence="13">
    <location>
        <position position="33"/>
    </location>
    <ligand>
        <name>NADPH</name>
        <dbReference type="ChEBI" id="CHEBI:57783"/>
    </ligand>
</feature>
<evidence type="ECO:0000256" key="11">
    <source>
        <dbReference type="ARBA" id="ARBA00069372"/>
    </source>
</evidence>
<dbReference type="FunFam" id="3.40.50.720:FF:000019">
    <property type="entry name" value="Glycerol-3-phosphate dehydrogenase [NAD(P)+]"/>
    <property type="match status" value="1"/>
</dbReference>
<dbReference type="EMBL" id="CP155447">
    <property type="protein sequence ID" value="XBH02956.1"/>
    <property type="molecule type" value="Genomic_DNA"/>
</dbReference>
<evidence type="ECO:0000256" key="10">
    <source>
        <dbReference type="ARBA" id="ARBA00066687"/>
    </source>
</evidence>
<dbReference type="InterPro" id="IPR006168">
    <property type="entry name" value="G3P_DH_NAD-dep"/>
</dbReference>
<dbReference type="InterPro" id="IPR013328">
    <property type="entry name" value="6PGD_dom2"/>
</dbReference>
<feature type="binding site" evidence="16">
    <location>
        <position position="254"/>
    </location>
    <ligand>
        <name>NAD(+)</name>
        <dbReference type="ChEBI" id="CHEBI:57540"/>
    </ligand>
</feature>
<evidence type="ECO:0000256" key="8">
    <source>
        <dbReference type="ARBA" id="ARBA00023264"/>
    </source>
</evidence>
<dbReference type="GO" id="GO:0006650">
    <property type="term" value="P:glycerophospholipid metabolic process"/>
    <property type="evidence" value="ECO:0007669"/>
    <property type="project" value="UniProtKB-UniRule"/>
</dbReference>
<evidence type="ECO:0000256" key="15">
    <source>
        <dbReference type="PIRSR" id="PIRSR000114-2"/>
    </source>
</evidence>
<comment type="subcellular location">
    <subcellularLocation>
        <location evidence="13">Cytoplasm</location>
    </subcellularLocation>
</comment>
<dbReference type="InterPro" id="IPR036291">
    <property type="entry name" value="NAD(P)-bd_dom_sf"/>
</dbReference>
<evidence type="ECO:0000256" key="16">
    <source>
        <dbReference type="PIRSR" id="PIRSR000114-3"/>
    </source>
</evidence>
<comment type="function">
    <text evidence="13">Catalyzes the reduction of the glycolytic intermediate dihydroxyacetone phosphate (DHAP) to sn-glycerol 3-phosphate (G3P), the key precursor for phospholipid synthesis.</text>
</comment>
<evidence type="ECO:0000256" key="1">
    <source>
        <dbReference type="ARBA" id="ARBA00011009"/>
    </source>
</evidence>
<evidence type="ECO:0000256" key="17">
    <source>
        <dbReference type="RuleBase" id="RU000437"/>
    </source>
</evidence>
<comment type="similarity">
    <text evidence="1 13 17">Belongs to the NAD-dependent glycerol-3-phosphate dehydrogenase family.</text>
</comment>
<dbReference type="GO" id="GO:0047952">
    <property type="term" value="F:glycerol-3-phosphate dehydrogenase [NAD(P)+] activity"/>
    <property type="evidence" value="ECO:0007669"/>
    <property type="project" value="UniProtKB-UniRule"/>
</dbReference>
<dbReference type="SUPFAM" id="SSF48179">
    <property type="entry name" value="6-phosphogluconate dehydrogenase C-terminal domain-like"/>
    <property type="match status" value="1"/>
</dbReference>
<feature type="binding site" evidence="13">
    <location>
        <position position="254"/>
    </location>
    <ligand>
        <name>NADPH</name>
        <dbReference type="ChEBI" id="CHEBI:57783"/>
    </ligand>
</feature>
<evidence type="ECO:0000256" key="3">
    <source>
        <dbReference type="ARBA" id="ARBA00022857"/>
    </source>
</evidence>
<dbReference type="InterPro" id="IPR008927">
    <property type="entry name" value="6-PGluconate_DH-like_C_sf"/>
</dbReference>
<feature type="binding site" evidence="16">
    <location>
        <position position="84"/>
    </location>
    <ligand>
        <name>NAD(+)</name>
        <dbReference type="ChEBI" id="CHEBI:57540"/>
    </ligand>
</feature>
<dbReference type="HAMAP" id="MF_00394">
    <property type="entry name" value="NAD_Glyc3P_dehydrog"/>
    <property type="match status" value="1"/>
</dbReference>
<dbReference type="RefSeq" id="WP_406695697.1">
    <property type="nucleotide sequence ID" value="NZ_CP155447.1"/>
</dbReference>
<accession>A0AAU7CE44</accession>
<dbReference type="AlphaFoldDB" id="A0AAU7CE44"/>
<feature type="binding site" evidence="15">
    <location>
        <position position="107"/>
    </location>
    <ligand>
        <name>substrate</name>
    </ligand>
</feature>
<dbReference type="NCBIfam" id="NF000940">
    <property type="entry name" value="PRK00094.1-2"/>
    <property type="match status" value="1"/>
</dbReference>
<dbReference type="PROSITE" id="PS00957">
    <property type="entry name" value="NAD_G3PDH"/>
    <property type="match status" value="1"/>
</dbReference>
<keyword evidence="8 13" id="KW-1208">Phospholipid metabolism</keyword>
<dbReference type="FunFam" id="1.10.1040.10:FF:000001">
    <property type="entry name" value="Glycerol-3-phosphate dehydrogenase [NAD(P)+]"/>
    <property type="match status" value="1"/>
</dbReference>
<feature type="binding site" evidence="13">
    <location>
        <position position="254"/>
    </location>
    <ligand>
        <name>sn-glycerol 3-phosphate</name>
        <dbReference type="ChEBI" id="CHEBI:57597"/>
    </ligand>
</feature>
<dbReference type="Gene3D" id="3.40.50.720">
    <property type="entry name" value="NAD(P)-binding Rossmann-like Domain"/>
    <property type="match status" value="1"/>
</dbReference>
<feature type="active site" description="Proton acceptor" evidence="13 14">
    <location>
        <position position="190"/>
    </location>
</feature>
<comment type="caution">
    <text evidence="13">Lacks conserved residue(s) required for the propagation of feature annotation.</text>
</comment>
<feature type="domain" description="Glycerol-3-phosphate dehydrogenase NAD-dependent C-terminal" evidence="20">
    <location>
        <begin position="179"/>
        <end position="319"/>
    </location>
</feature>
<dbReference type="GO" id="GO:0051287">
    <property type="term" value="F:NAD binding"/>
    <property type="evidence" value="ECO:0007669"/>
    <property type="project" value="InterPro"/>
</dbReference>
<organism evidence="21">
    <name type="scientific">Singulisphaera sp. Ch08</name>
    <dbReference type="NCBI Taxonomy" id="3120278"/>
    <lineage>
        <taxon>Bacteria</taxon>
        <taxon>Pseudomonadati</taxon>
        <taxon>Planctomycetota</taxon>
        <taxon>Planctomycetia</taxon>
        <taxon>Isosphaerales</taxon>
        <taxon>Isosphaeraceae</taxon>
        <taxon>Singulisphaera</taxon>
    </lineage>
</organism>
<dbReference type="PIRSF" id="PIRSF000114">
    <property type="entry name" value="Glycerol-3-P_dh"/>
    <property type="match status" value="1"/>
</dbReference>
<feature type="binding site" evidence="13">
    <location>
        <position position="107"/>
    </location>
    <ligand>
        <name>NADPH</name>
        <dbReference type="ChEBI" id="CHEBI:57783"/>
    </ligand>
</feature>
<evidence type="ECO:0000256" key="12">
    <source>
        <dbReference type="ARBA" id="ARBA00080511"/>
    </source>
</evidence>
<evidence type="ECO:0000256" key="13">
    <source>
        <dbReference type="HAMAP-Rule" id="MF_00394"/>
    </source>
</evidence>
<evidence type="ECO:0000256" key="4">
    <source>
        <dbReference type="ARBA" id="ARBA00023002"/>
    </source>
</evidence>
<dbReference type="PANTHER" id="PTHR11728">
    <property type="entry name" value="GLYCEROL-3-PHOSPHATE DEHYDROGENASE"/>
    <property type="match status" value="1"/>
</dbReference>
<keyword evidence="7 13" id="KW-0594">Phospholipid biosynthesis</keyword>
<sequence length="333" mass="35090">MMKRVAILGAGGMGTALALLFAKTARSVQLWARDPEQAAELGRTRENARHLPGAKLPGNVEVTPNACDATGGANLIVMAIPSAFLRGTLEGLVERIPPGIPVLSVVKGIENTTLARPSQIVTEVLGPRPIAVLSGPSHAEELARDLPASVVVAGAEEALNREIQDSLNQGTFRVYTNPDLIGVELAGALKNILGIAAGVCDGLGFGDNAKAALLTRGLVEISRFGVALGGEFSTFFGLAGVGDMVTTCYSPFGRNRSVGERIGRGERLEEILASMVNVAEGVPTTRSVHDLARKRGVEMPITDELYRVLFEGKSPHAAVTDLMIREPKVEGTR</sequence>
<dbReference type="GO" id="GO:0008654">
    <property type="term" value="P:phospholipid biosynthetic process"/>
    <property type="evidence" value="ECO:0007669"/>
    <property type="project" value="UniProtKB-KW"/>
</dbReference>
<feature type="binding site" evidence="15">
    <location>
        <begin position="254"/>
        <end position="255"/>
    </location>
    <ligand>
        <name>substrate</name>
    </ligand>
</feature>
<name>A0AAU7CE44_9BACT</name>
<evidence type="ECO:0000256" key="14">
    <source>
        <dbReference type="PIRSR" id="PIRSR000114-1"/>
    </source>
</evidence>
<dbReference type="GO" id="GO:0046168">
    <property type="term" value="P:glycerol-3-phosphate catabolic process"/>
    <property type="evidence" value="ECO:0007669"/>
    <property type="project" value="InterPro"/>
</dbReference>
<keyword evidence="18" id="KW-0732">Signal</keyword>
<keyword evidence="3 13" id="KW-0521">NADP</keyword>
<dbReference type="InterPro" id="IPR006109">
    <property type="entry name" value="G3P_DH_NAD-dep_C"/>
</dbReference>
<evidence type="ECO:0000256" key="9">
    <source>
        <dbReference type="ARBA" id="ARBA00052716"/>
    </source>
</evidence>
<dbReference type="SUPFAM" id="SSF51735">
    <property type="entry name" value="NAD(P)-binding Rossmann-fold domains"/>
    <property type="match status" value="1"/>
</dbReference>
<evidence type="ECO:0000256" key="7">
    <source>
        <dbReference type="ARBA" id="ARBA00023209"/>
    </source>
</evidence>
<evidence type="ECO:0000256" key="18">
    <source>
        <dbReference type="SAM" id="SignalP"/>
    </source>
</evidence>
<dbReference type="GO" id="GO:0005829">
    <property type="term" value="C:cytosol"/>
    <property type="evidence" value="ECO:0007669"/>
    <property type="project" value="TreeGrafter"/>
</dbReference>
<evidence type="ECO:0000313" key="21">
    <source>
        <dbReference type="EMBL" id="XBH02956.1"/>
    </source>
</evidence>
<evidence type="ECO:0000256" key="6">
    <source>
        <dbReference type="ARBA" id="ARBA00023098"/>
    </source>
</evidence>
<dbReference type="EC" id="1.1.1.94" evidence="10 13"/>
<feature type="binding site" evidence="13">
    <location>
        <position position="255"/>
    </location>
    <ligand>
        <name>sn-glycerol 3-phosphate</name>
        <dbReference type="ChEBI" id="CHEBI:57597"/>
    </ligand>
</feature>
<feature type="binding site" evidence="13">
    <location>
        <position position="135"/>
    </location>
    <ligand>
        <name>sn-glycerol 3-phosphate</name>
        <dbReference type="ChEBI" id="CHEBI:57597"/>
    </ligand>
</feature>
<dbReference type="GO" id="GO:0046167">
    <property type="term" value="P:glycerol-3-phosphate biosynthetic process"/>
    <property type="evidence" value="ECO:0007669"/>
    <property type="project" value="UniProtKB-UniRule"/>
</dbReference>
<dbReference type="PRINTS" id="PR00077">
    <property type="entry name" value="GPDHDRGNASE"/>
</dbReference>
<evidence type="ECO:0000259" key="20">
    <source>
        <dbReference type="Pfam" id="PF07479"/>
    </source>
</evidence>
<comment type="catalytic activity">
    <reaction evidence="9">
        <text>sn-glycerol 3-phosphate + NADP(+) = dihydroxyacetone phosphate + NADPH + H(+)</text>
        <dbReference type="Rhea" id="RHEA:11096"/>
        <dbReference type="ChEBI" id="CHEBI:15378"/>
        <dbReference type="ChEBI" id="CHEBI:57597"/>
        <dbReference type="ChEBI" id="CHEBI:57642"/>
        <dbReference type="ChEBI" id="CHEBI:57783"/>
        <dbReference type="ChEBI" id="CHEBI:58349"/>
        <dbReference type="EC" id="1.1.1.94"/>
    </reaction>
    <physiologicalReaction direction="right-to-left" evidence="9">
        <dbReference type="Rhea" id="RHEA:11098"/>
    </physiologicalReaction>
</comment>
<reference evidence="21" key="1">
    <citation type="submission" date="2024-05" db="EMBL/GenBank/DDBJ databases">
        <title>Planctomycetes of the genus Singulisphaera possess chitinolytic capabilities.</title>
        <authorList>
            <person name="Ivanova A."/>
        </authorList>
    </citation>
    <scope>NUCLEOTIDE SEQUENCE</scope>
    <source>
        <strain evidence="21">Ch08T</strain>
    </source>
</reference>
<dbReference type="Pfam" id="PF07479">
    <property type="entry name" value="NAD_Gly3P_dh_C"/>
    <property type="match status" value="1"/>
</dbReference>
<evidence type="ECO:0000256" key="5">
    <source>
        <dbReference type="ARBA" id="ARBA00023027"/>
    </source>
</evidence>
<dbReference type="InterPro" id="IPR011128">
    <property type="entry name" value="G3P_DH_NAD-dep_N"/>
</dbReference>
<feature type="binding site" evidence="13">
    <location>
        <position position="278"/>
    </location>
    <ligand>
        <name>NADPH</name>
        <dbReference type="ChEBI" id="CHEBI:57783"/>
    </ligand>
</feature>